<organism evidence="1 2">
    <name type="scientific">Enterococcus hermanniensis</name>
    <dbReference type="NCBI Taxonomy" id="249189"/>
    <lineage>
        <taxon>Bacteria</taxon>
        <taxon>Bacillati</taxon>
        <taxon>Bacillota</taxon>
        <taxon>Bacilli</taxon>
        <taxon>Lactobacillales</taxon>
        <taxon>Enterococcaceae</taxon>
        <taxon>Enterococcus</taxon>
    </lineage>
</organism>
<proteinExistence type="predicted"/>
<dbReference type="Proteomes" id="UP000182077">
    <property type="component" value="Unassembled WGS sequence"/>
</dbReference>
<sequence length="49" mass="5991">MDHWHFTCPLIAINTYPTNKDYERIQQFINQYEPLTSRKDYRNELTPST</sequence>
<comment type="caution">
    <text evidence="1">The sequence shown here is derived from an EMBL/GenBank/DDBJ whole genome shotgun (WGS) entry which is preliminary data.</text>
</comment>
<dbReference type="EMBL" id="JXKQ01000003">
    <property type="protein sequence ID" value="OJG46164.1"/>
    <property type="molecule type" value="Genomic_DNA"/>
</dbReference>
<evidence type="ECO:0000313" key="1">
    <source>
        <dbReference type="EMBL" id="OJG46164.1"/>
    </source>
</evidence>
<reference evidence="1 2" key="1">
    <citation type="submission" date="2014-12" db="EMBL/GenBank/DDBJ databases">
        <title>Draft genome sequences of 29 type strains of Enterococci.</title>
        <authorList>
            <person name="Zhong Z."/>
            <person name="Sun Z."/>
            <person name="Liu W."/>
            <person name="Zhang W."/>
            <person name="Zhang H."/>
        </authorList>
    </citation>
    <scope>NUCLEOTIDE SEQUENCE [LARGE SCALE GENOMIC DNA]</scope>
    <source>
        <strain evidence="1 2">DSM 17122</strain>
    </source>
</reference>
<evidence type="ECO:0000313" key="2">
    <source>
        <dbReference type="Proteomes" id="UP000182077"/>
    </source>
</evidence>
<name>A0A1L8TQ18_9ENTE</name>
<accession>A0A1L8TQ18</accession>
<dbReference type="STRING" id="249189.RV04_GL001330"/>
<dbReference type="AlphaFoldDB" id="A0A1L8TQ18"/>
<gene>
    <name evidence="1" type="ORF">RV04_GL001330</name>
</gene>
<keyword evidence="2" id="KW-1185">Reference proteome</keyword>
<protein>
    <submittedName>
        <fullName evidence="1">Uncharacterized protein</fullName>
    </submittedName>
</protein>